<sequence length="153" mass="17305">MNKSKSAPIALSIALLLSVVTTGVHAEEEDKRSPLEKFQGGTHFHFFMCQLTARKAELDVKMGNLREPYTTVGACVKDGKSAVKALFPKAISPFASKPEASKLLKEYYVLWLTAMDSVKPDINEDDSEYEKRQKNNDRKLNEAWHRFEIEAEI</sequence>
<name>A0ABN8AKQ7_9PROT</name>
<reference evidence="2 3" key="1">
    <citation type="submission" date="2021-10" db="EMBL/GenBank/DDBJ databases">
        <authorList>
            <person name="Koch H."/>
        </authorList>
    </citation>
    <scope>NUCLEOTIDE SEQUENCE [LARGE SCALE GENOMIC DNA]</scope>
    <source>
        <strain evidence="2">6680</strain>
    </source>
</reference>
<protein>
    <submittedName>
        <fullName evidence="2">Uncharacterized protein</fullName>
    </submittedName>
</protein>
<dbReference type="EMBL" id="OU912926">
    <property type="protein sequence ID" value="CAG9932219.1"/>
    <property type="molecule type" value="Genomic_DNA"/>
</dbReference>
<evidence type="ECO:0000313" key="3">
    <source>
        <dbReference type="Proteomes" id="UP000839052"/>
    </source>
</evidence>
<feature type="chain" id="PRO_5047395705" evidence="1">
    <location>
        <begin position="27"/>
        <end position="153"/>
    </location>
</feature>
<feature type="signal peptide" evidence="1">
    <location>
        <begin position="1"/>
        <end position="26"/>
    </location>
</feature>
<accession>A0ABN8AKQ7</accession>
<dbReference type="Proteomes" id="UP000839052">
    <property type="component" value="Chromosome"/>
</dbReference>
<keyword evidence="1" id="KW-0732">Signal</keyword>
<gene>
    <name evidence="2" type="ORF">NTG6680_0966</name>
</gene>
<proteinExistence type="predicted"/>
<evidence type="ECO:0000313" key="2">
    <source>
        <dbReference type="EMBL" id="CAG9932219.1"/>
    </source>
</evidence>
<evidence type="ECO:0000256" key="1">
    <source>
        <dbReference type="SAM" id="SignalP"/>
    </source>
</evidence>
<keyword evidence="3" id="KW-1185">Reference proteome</keyword>
<dbReference type="RefSeq" id="WP_239796189.1">
    <property type="nucleotide sequence ID" value="NZ_OU912926.1"/>
</dbReference>
<organism evidence="2 3">
    <name type="scientific">Candidatus Nitrotoga arctica</name>
    <dbReference type="NCBI Taxonomy" id="453162"/>
    <lineage>
        <taxon>Bacteria</taxon>
        <taxon>Pseudomonadati</taxon>
        <taxon>Pseudomonadota</taxon>
        <taxon>Betaproteobacteria</taxon>
        <taxon>Nitrosomonadales</taxon>
        <taxon>Gallionellaceae</taxon>
        <taxon>Candidatus Nitrotoga</taxon>
    </lineage>
</organism>